<feature type="transmembrane region" description="Helical" evidence="10">
    <location>
        <begin position="156"/>
        <end position="176"/>
    </location>
</feature>
<evidence type="ECO:0000313" key="13">
    <source>
        <dbReference type="EMBL" id="MST70081.1"/>
    </source>
</evidence>
<keyword evidence="6 10" id="KW-0443">Lipid metabolism</keyword>
<comment type="subunit">
    <text evidence="10">Probably interacts with PlsX.</text>
</comment>
<dbReference type="SUPFAM" id="SSF51735">
    <property type="entry name" value="NAD(P)-binding Rossmann-fold domains"/>
    <property type="match status" value="1"/>
</dbReference>
<comment type="pathway">
    <text evidence="10">Lipid metabolism; phospholipid metabolism.</text>
</comment>
<reference evidence="13 14" key="1">
    <citation type="submission" date="2019-08" db="EMBL/GenBank/DDBJ databases">
        <title>In-depth cultivation of the pig gut microbiome towards novel bacterial diversity and tailored functional studies.</title>
        <authorList>
            <person name="Wylensek D."/>
            <person name="Hitch T.C.A."/>
            <person name="Clavel T."/>
        </authorList>
    </citation>
    <scope>NUCLEOTIDE SEQUENCE [LARGE SCALE GENOMIC DNA]</scope>
    <source>
        <strain evidence="13 14">WCA-MUC-591-APC-4B</strain>
    </source>
</reference>
<dbReference type="NCBIfam" id="TIGR00023">
    <property type="entry name" value="glycerol-3-phosphate 1-O-acyltransferase PlsY"/>
    <property type="match status" value="1"/>
</dbReference>
<keyword evidence="14" id="KW-1185">Reference proteome</keyword>
<dbReference type="GO" id="GO:0051287">
    <property type="term" value="F:NAD binding"/>
    <property type="evidence" value="ECO:0007669"/>
    <property type="project" value="InterPro"/>
</dbReference>
<dbReference type="Pfam" id="PF02660">
    <property type="entry name" value="G3P_acyltransf"/>
    <property type="match status" value="1"/>
</dbReference>
<feature type="domain" description="Glycerol-3-phosphate dehydrogenase NAD-dependent N-terminal" evidence="12">
    <location>
        <begin position="283"/>
        <end position="380"/>
    </location>
</feature>
<dbReference type="EMBL" id="VUNA01000002">
    <property type="protein sequence ID" value="MST70081.1"/>
    <property type="molecule type" value="Genomic_DNA"/>
</dbReference>
<keyword evidence="8 10" id="KW-0594">Phospholipid biosynthesis</keyword>
<dbReference type="GO" id="GO:0046168">
    <property type="term" value="P:glycerol-3-phosphate catabolic process"/>
    <property type="evidence" value="ECO:0007669"/>
    <property type="project" value="InterPro"/>
</dbReference>
<keyword evidence="7 10" id="KW-0472">Membrane</keyword>
<dbReference type="PANTHER" id="PTHR30309">
    <property type="entry name" value="INNER MEMBRANE PROTEIN YGIH"/>
    <property type="match status" value="1"/>
</dbReference>
<dbReference type="GO" id="GO:0005886">
    <property type="term" value="C:plasma membrane"/>
    <property type="evidence" value="ECO:0007669"/>
    <property type="project" value="UniProtKB-SubCell"/>
</dbReference>
<keyword evidence="1 10" id="KW-1003">Cell membrane</keyword>
<protein>
    <recommendedName>
        <fullName evidence="10">Glycerol-3-phosphate acyltransferase</fullName>
    </recommendedName>
    <alternativeName>
        <fullName evidence="10">Acyl-PO4 G3P acyltransferase</fullName>
    </alternativeName>
    <alternativeName>
        <fullName evidence="10">Acyl-phosphate--glycerol-3-phosphate acyltransferase</fullName>
    </alternativeName>
    <alternativeName>
        <fullName evidence="10">G3P acyltransferase</fullName>
        <shortName evidence="10">GPAT</shortName>
        <ecNumber evidence="10">2.3.1.275</ecNumber>
    </alternativeName>
    <alternativeName>
        <fullName evidence="10">Lysophosphatidic acid synthase</fullName>
        <shortName evidence="10">LPA synthase</shortName>
    </alternativeName>
</protein>
<feature type="transmembrane region" description="Helical" evidence="10">
    <location>
        <begin position="6"/>
        <end position="26"/>
    </location>
</feature>
<evidence type="ECO:0000256" key="11">
    <source>
        <dbReference type="SAM" id="MobiDB-lite"/>
    </source>
</evidence>
<gene>
    <name evidence="10 13" type="primary">plsY</name>
    <name evidence="13" type="ORF">FYJ65_01800</name>
</gene>
<evidence type="ECO:0000313" key="14">
    <source>
        <dbReference type="Proteomes" id="UP000469424"/>
    </source>
</evidence>
<dbReference type="InterPro" id="IPR003811">
    <property type="entry name" value="G3P_acylTferase_PlsY"/>
</dbReference>
<feature type="transmembrane region" description="Helical" evidence="10">
    <location>
        <begin position="111"/>
        <end position="136"/>
    </location>
</feature>
<dbReference type="GO" id="GO:0016616">
    <property type="term" value="F:oxidoreductase activity, acting on the CH-OH group of donors, NAD or NADP as acceptor"/>
    <property type="evidence" value="ECO:0007669"/>
    <property type="project" value="InterPro"/>
</dbReference>
<organism evidence="13 14">
    <name type="scientific">Mogibacterium kristiansenii</name>
    <dbReference type="NCBI Taxonomy" id="2606708"/>
    <lineage>
        <taxon>Bacteria</taxon>
        <taxon>Bacillati</taxon>
        <taxon>Bacillota</taxon>
        <taxon>Clostridia</taxon>
        <taxon>Peptostreptococcales</taxon>
        <taxon>Anaerovoracaceae</taxon>
        <taxon>Mogibacterium</taxon>
    </lineage>
</organism>
<keyword evidence="9 10" id="KW-1208">Phospholipid metabolism</keyword>
<accession>A0A6N7XKG1</accession>
<feature type="compositionally biased region" description="Basic and acidic residues" evidence="11">
    <location>
        <begin position="197"/>
        <end position="211"/>
    </location>
</feature>
<dbReference type="Pfam" id="PF01210">
    <property type="entry name" value="NAD_Gly3P_dh_N"/>
    <property type="match status" value="1"/>
</dbReference>
<evidence type="ECO:0000256" key="7">
    <source>
        <dbReference type="ARBA" id="ARBA00023136"/>
    </source>
</evidence>
<comment type="function">
    <text evidence="10">Catalyzes the transfer of an acyl group from acyl-phosphate (acyl-PO(4)) to glycerol-3-phosphate (G3P) to form lysophosphatidic acid (LPA). This enzyme utilizes acyl-phosphate as fatty acyl donor, but not acyl-CoA or acyl-ACP.</text>
</comment>
<dbReference type="InterPro" id="IPR011128">
    <property type="entry name" value="G3P_DH_NAD-dep_N"/>
</dbReference>
<evidence type="ECO:0000256" key="3">
    <source>
        <dbReference type="ARBA" id="ARBA00022679"/>
    </source>
</evidence>
<evidence type="ECO:0000256" key="6">
    <source>
        <dbReference type="ARBA" id="ARBA00023098"/>
    </source>
</evidence>
<dbReference type="RefSeq" id="WP_154553641.1">
    <property type="nucleotide sequence ID" value="NZ_VUNA01000002.1"/>
</dbReference>
<dbReference type="SMART" id="SM01207">
    <property type="entry name" value="G3P_acyltransf"/>
    <property type="match status" value="1"/>
</dbReference>
<keyword evidence="13" id="KW-0012">Acyltransferase</keyword>
<dbReference type="Gene3D" id="3.40.50.720">
    <property type="entry name" value="NAD(P)-binding Rossmann-like Domain"/>
    <property type="match status" value="1"/>
</dbReference>
<feature type="compositionally biased region" description="Acidic residues" evidence="11">
    <location>
        <begin position="242"/>
        <end position="264"/>
    </location>
</feature>
<name>A0A6N7XKG1_9FIRM</name>
<comment type="caution">
    <text evidence="13">The sequence shown here is derived from an EMBL/GenBank/DDBJ whole genome shotgun (WGS) entry which is preliminary data.</text>
</comment>
<evidence type="ECO:0000256" key="8">
    <source>
        <dbReference type="ARBA" id="ARBA00023209"/>
    </source>
</evidence>
<keyword evidence="3 10" id="KW-0808">Transferase</keyword>
<proteinExistence type="inferred from homology"/>
<dbReference type="EC" id="2.3.1.275" evidence="10"/>
<dbReference type="UniPathway" id="UPA00085"/>
<dbReference type="InterPro" id="IPR036291">
    <property type="entry name" value="NAD(P)-bd_dom_sf"/>
</dbReference>
<evidence type="ECO:0000259" key="12">
    <source>
        <dbReference type="Pfam" id="PF01210"/>
    </source>
</evidence>
<dbReference type="GO" id="GO:0008654">
    <property type="term" value="P:phospholipid biosynthetic process"/>
    <property type="evidence" value="ECO:0007669"/>
    <property type="project" value="UniProtKB-UniRule"/>
</dbReference>
<dbReference type="Proteomes" id="UP000469424">
    <property type="component" value="Unassembled WGS sequence"/>
</dbReference>
<keyword evidence="5 10" id="KW-1133">Transmembrane helix</keyword>
<keyword evidence="4 10" id="KW-0812">Transmembrane</keyword>
<evidence type="ECO:0000256" key="10">
    <source>
        <dbReference type="HAMAP-Rule" id="MF_01043"/>
    </source>
</evidence>
<comment type="subcellular location">
    <subcellularLocation>
        <location evidence="10">Cell membrane</location>
        <topology evidence="10">Multi-pass membrane protein</topology>
    </subcellularLocation>
</comment>
<sequence>MPFQFKIIIVAIVSYFLGNISPAILVGRLHGIDIRKEGSGNAGTTNVLRVLGVKAAVATLAIDVLKGYVAVRIGLNYGDIGAMIAFICVVYGHIFPALYKFKGGKGVATSLGAALALDWPSAFALILIAIAVTALSRKMSLGSITAAVSYPFLIEYYYSSVLPMAVVLAVTVIVMHRSNIQRLIRREEPSLSFGGKNKKEDAERTESKAEAPEASGAFEKAEEPSPQPVVFENSCEGKLEAVPEENPEEENPEDEASESPEEPMDYFSDVTIPKMRESDRKRIAVIGETPSALALANRLLYQAHNVVFYVRNKEEMHHLTDTRHSDLLPDILLCKRLRFTANAKTAVHSRSCIIMDPADEAAWKKCVKLMGKTEQTVVLVLGDAAEELPEELRAHRIIYLEKPETANALTHNEDVTMNARSKDKDALKTVEEMLRDETFRIKTIEEE</sequence>
<feature type="region of interest" description="Disordered" evidence="11">
    <location>
        <begin position="191"/>
        <end position="266"/>
    </location>
</feature>
<dbReference type="PANTHER" id="PTHR30309:SF0">
    <property type="entry name" value="GLYCEROL-3-PHOSPHATE ACYLTRANSFERASE-RELATED"/>
    <property type="match status" value="1"/>
</dbReference>
<evidence type="ECO:0000256" key="5">
    <source>
        <dbReference type="ARBA" id="ARBA00022989"/>
    </source>
</evidence>
<dbReference type="AlphaFoldDB" id="A0A6N7XKG1"/>
<evidence type="ECO:0000256" key="2">
    <source>
        <dbReference type="ARBA" id="ARBA00022516"/>
    </source>
</evidence>
<feature type="transmembrane region" description="Helical" evidence="10">
    <location>
        <begin position="80"/>
        <end position="99"/>
    </location>
</feature>
<evidence type="ECO:0000256" key="9">
    <source>
        <dbReference type="ARBA" id="ARBA00023264"/>
    </source>
</evidence>
<dbReference type="GO" id="GO:0043772">
    <property type="term" value="F:acyl-phosphate glycerol-3-phosphate acyltransferase activity"/>
    <property type="evidence" value="ECO:0007669"/>
    <property type="project" value="UniProtKB-UniRule"/>
</dbReference>
<evidence type="ECO:0000256" key="4">
    <source>
        <dbReference type="ARBA" id="ARBA00022692"/>
    </source>
</evidence>
<comment type="catalytic activity">
    <reaction evidence="10">
        <text>an acyl phosphate + sn-glycerol 3-phosphate = a 1-acyl-sn-glycero-3-phosphate + phosphate</text>
        <dbReference type="Rhea" id="RHEA:34075"/>
        <dbReference type="ChEBI" id="CHEBI:43474"/>
        <dbReference type="ChEBI" id="CHEBI:57597"/>
        <dbReference type="ChEBI" id="CHEBI:57970"/>
        <dbReference type="ChEBI" id="CHEBI:59918"/>
        <dbReference type="EC" id="2.3.1.275"/>
    </reaction>
</comment>
<keyword evidence="2 10" id="KW-0444">Lipid biosynthesis</keyword>
<evidence type="ECO:0000256" key="1">
    <source>
        <dbReference type="ARBA" id="ARBA00022475"/>
    </source>
</evidence>
<dbReference type="HAMAP" id="MF_01043">
    <property type="entry name" value="PlsY"/>
    <property type="match status" value="1"/>
</dbReference>
<comment type="similarity">
    <text evidence="10">Belongs to the PlsY family.</text>
</comment>